<comment type="caution">
    <text evidence="2">The sequence shown here is derived from an EMBL/GenBank/DDBJ whole genome shotgun (WGS) entry which is preliminary data.</text>
</comment>
<reference evidence="2" key="2">
    <citation type="submission" date="2020-09" db="EMBL/GenBank/DDBJ databases">
        <authorList>
            <person name="Sun Q."/>
            <person name="Ohkuma M."/>
        </authorList>
    </citation>
    <scope>NUCLEOTIDE SEQUENCE</scope>
    <source>
        <strain evidence="2">JCM 14371</strain>
    </source>
</reference>
<evidence type="ECO:0000313" key="3">
    <source>
        <dbReference type="Proteomes" id="UP000635726"/>
    </source>
</evidence>
<gene>
    <name evidence="2" type="ORF">GCM10008939_09430</name>
</gene>
<evidence type="ECO:0000313" key="2">
    <source>
        <dbReference type="EMBL" id="GGJ67305.1"/>
    </source>
</evidence>
<dbReference type="EMBL" id="BMOE01000002">
    <property type="protein sequence ID" value="GGJ67305.1"/>
    <property type="molecule type" value="Genomic_DNA"/>
</dbReference>
<evidence type="ECO:0000256" key="1">
    <source>
        <dbReference type="SAM" id="MobiDB-lite"/>
    </source>
</evidence>
<feature type="compositionally biased region" description="Basic and acidic residues" evidence="1">
    <location>
        <begin position="215"/>
        <end position="224"/>
    </location>
</feature>
<sequence>MARPRSVPSPEEQLRQQRALGRSATRVDIVPAAAGDPGLSLFAGPRTVLVGPTDSGHDRLPWQLYPADKLDGALRTLHAQILEEAHALPDLLAGLDSADPEAAAPRSVHRRLGRMLALRSMLELAAAWEDAPAPGQVAPGWTSGPDRRVGVLPWHAWWVQVRQGWHLHHLSRWHAPHRGPGPWKDLTAAWITRAALLEDMGPDARPCSPLCATPEGRERQRTARPDALSRPPGTPVATRVDTDPDAFARRVRLALSLILEPALAGFLPDEVLAAVQGTKSGTAALSRLLPGVTAGPVQALASMLRAQLPHSGHFASGVGARSAVAAGPCPVRRGAWTAARAAFVSPLQCLRAEAAAGPLHLLVPGLPHAGLGSPALQEERLSGALEEVTDLFTAVAALPAEQTLPLPDLSGLLTGRGFLRLGTHAPPQARTEPLPATFAADDVWHRERALALLTVPGLTEAVAALQAVNVARERGLSDARREVCLASGLSAGELEEATGGERAFDRTPTDAGLERTLHWSGGIWSVVLARHPQDLISDGRTLSHCVGWGGYAHSVRAERTRIVRVLACDPDGPLPVPLLTLELKRAGEGSARAQSGWVLAQARGANNRPPTRDEAALLTLWAREVGVQLDGQSEVAPLNAAAARADAARLAVDWVAVDQETLPEDGEATPTPPPIVLQAAVAQLAAAISARWTPAATRTHQEGLRRVAQLVERARQHLQTELLRLHAAGEPRLTGSVPGDALLPGTGLLTLARDERPLLQALTQAGHGPTRPVGLRIDARIALQIDADLHAQERRHTLDLRPGRRPGEIALHFVADGHGSVNTYLSPAGLMNTGLLDPLHAGGGGSWSWGVPRRRQAGLTLLSSLLDEPLGPLATAATAATRQPGDTLRAQLHAWTGTPAARRSLAHHRNRNASANRS</sequence>
<proteinExistence type="predicted"/>
<dbReference type="RefSeq" id="WP_188961115.1">
    <property type="nucleotide sequence ID" value="NZ_BMOE01000002.1"/>
</dbReference>
<dbReference type="AlphaFoldDB" id="A0A917P931"/>
<dbReference type="Proteomes" id="UP000635726">
    <property type="component" value="Unassembled WGS sequence"/>
</dbReference>
<reference evidence="2" key="1">
    <citation type="journal article" date="2014" name="Int. J. Syst. Evol. Microbiol.">
        <title>Complete genome sequence of Corynebacterium casei LMG S-19264T (=DSM 44701T), isolated from a smear-ripened cheese.</title>
        <authorList>
            <consortium name="US DOE Joint Genome Institute (JGI-PGF)"/>
            <person name="Walter F."/>
            <person name="Albersmeier A."/>
            <person name="Kalinowski J."/>
            <person name="Ruckert C."/>
        </authorList>
    </citation>
    <scope>NUCLEOTIDE SEQUENCE</scope>
    <source>
        <strain evidence="2">JCM 14371</strain>
    </source>
</reference>
<feature type="region of interest" description="Disordered" evidence="1">
    <location>
        <begin position="210"/>
        <end position="241"/>
    </location>
</feature>
<accession>A0A917P931</accession>
<keyword evidence="3" id="KW-1185">Reference proteome</keyword>
<name>A0A917P931_9DEIO</name>
<organism evidence="2 3">
    <name type="scientific">Deinococcus aquiradiocola</name>
    <dbReference type="NCBI Taxonomy" id="393059"/>
    <lineage>
        <taxon>Bacteria</taxon>
        <taxon>Thermotogati</taxon>
        <taxon>Deinococcota</taxon>
        <taxon>Deinococci</taxon>
        <taxon>Deinococcales</taxon>
        <taxon>Deinococcaceae</taxon>
        <taxon>Deinococcus</taxon>
    </lineage>
</organism>
<protein>
    <submittedName>
        <fullName evidence="2">Uncharacterized protein</fullName>
    </submittedName>
</protein>